<accession>A0ABP6ZHF6</accession>
<organism evidence="1 2">
    <name type="scientific">Kineosporia mesophila</name>
    <dbReference type="NCBI Taxonomy" id="566012"/>
    <lineage>
        <taxon>Bacteria</taxon>
        <taxon>Bacillati</taxon>
        <taxon>Actinomycetota</taxon>
        <taxon>Actinomycetes</taxon>
        <taxon>Kineosporiales</taxon>
        <taxon>Kineosporiaceae</taxon>
        <taxon>Kineosporia</taxon>
    </lineage>
</organism>
<protein>
    <submittedName>
        <fullName evidence="1">Uncharacterized protein</fullName>
    </submittedName>
</protein>
<comment type="caution">
    <text evidence="1">The sequence shown here is derived from an EMBL/GenBank/DDBJ whole genome shotgun (WGS) entry which is preliminary data.</text>
</comment>
<keyword evidence="2" id="KW-1185">Reference proteome</keyword>
<proteinExistence type="predicted"/>
<evidence type="ECO:0000313" key="2">
    <source>
        <dbReference type="Proteomes" id="UP001501074"/>
    </source>
</evidence>
<dbReference type="EMBL" id="BAAAZO010000003">
    <property type="protein sequence ID" value="GAA3607777.1"/>
    <property type="molecule type" value="Genomic_DNA"/>
</dbReference>
<dbReference type="Proteomes" id="UP001501074">
    <property type="component" value="Unassembled WGS sequence"/>
</dbReference>
<name>A0ABP6ZHF6_9ACTN</name>
<reference evidence="2" key="1">
    <citation type="journal article" date="2019" name="Int. J. Syst. Evol. Microbiol.">
        <title>The Global Catalogue of Microorganisms (GCM) 10K type strain sequencing project: providing services to taxonomists for standard genome sequencing and annotation.</title>
        <authorList>
            <consortium name="The Broad Institute Genomics Platform"/>
            <consortium name="The Broad Institute Genome Sequencing Center for Infectious Disease"/>
            <person name="Wu L."/>
            <person name="Ma J."/>
        </authorList>
    </citation>
    <scope>NUCLEOTIDE SEQUENCE [LARGE SCALE GENOMIC DNA]</scope>
    <source>
        <strain evidence="2">JCM 16902</strain>
    </source>
</reference>
<dbReference type="RefSeq" id="WP_231483778.1">
    <property type="nucleotide sequence ID" value="NZ_BAAAZO010000003.1"/>
</dbReference>
<evidence type="ECO:0000313" key="1">
    <source>
        <dbReference type="EMBL" id="GAA3607777.1"/>
    </source>
</evidence>
<gene>
    <name evidence="1" type="ORF">GCM10022223_24720</name>
</gene>
<sequence length="162" mass="17254">MSVETEQSPLPSRHSVRNTIEGLVGRDVDLSDGIPPPAKSTNVVAVYVTDQLKTSALVVVDLECAARIGGSLGMIPRGVVDEGIKARDLPKDLEENCYEVLNVMASIFNLPNHPHVRLYEMYAPGSAIPADIAALAATVGNRMDVKLKISGYGDGTLSVVIK</sequence>